<evidence type="ECO:0000313" key="1">
    <source>
        <dbReference type="EMBL" id="MEJ8306635.1"/>
    </source>
</evidence>
<protein>
    <submittedName>
        <fullName evidence="1">Rha family transcriptional regulator</fullName>
    </submittedName>
</protein>
<comment type="caution">
    <text evidence="1">The sequence shown here is derived from an EMBL/GenBank/DDBJ whole genome shotgun (WGS) entry which is preliminary data.</text>
</comment>
<gene>
    <name evidence="1" type="ORF">WKI47_22220</name>
</gene>
<sequence>MTQLVYIENGKTVTDSLTVAETFGKRHADVMRSIVHMECSAEFTERNFALSTYADPSGRSLPRYIITQDGFSFLAMGFTGKEAARFKEMYIREFGRMAQLNKPAAGGVQAILQATQNLLNSQLIITERMEDVERRLDNEITLTSGQQRTLQQAVAKRVCSVESDKDSRRPMFQQLYREIKDRWQVASYKDVRKIDLQDALAYVAAWVPIQREGA</sequence>
<evidence type="ECO:0000313" key="2">
    <source>
        <dbReference type="Proteomes" id="UP001380953"/>
    </source>
</evidence>
<dbReference type="EMBL" id="JBBKAR010000056">
    <property type="protein sequence ID" value="MEJ8306635.1"/>
    <property type="molecule type" value="Genomic_DNA"/>
</dbReference>
<organism evidence="1 2">
    <name type="scientific">Saccharibacillus sacchari</name>
    <dbReference type="NCBI Taxonomy" id="456493"/>
    <lineage>
        <taxon>Bacteria</taxon>
        <taxon>Bacillati</taxon>
        <taxon>Bacillota</taxon>
        <taxon>Bacilli</taxon>
        <taxon>Bacillales</taxon>
        <taxon>Paenibacillaceae</taxon>
        <taxon>Saccharibacillus</taxon>
    </lineage>
</organism>
<accession>A0ACC6PI28</accession>
<reference evidence="1" key="1">
    <citation type="submission" date="2024-03" db="EMBL/GenBank/DDBJ databases">
        <title>Whole genome sequecning of epiphytes from Marcgravia umbellata leaves.</title>
        <authorList>
            <person name="Kumar G."/>
            <person name="Savka M.A."/>
        </authorList>
    </citation>
    <scope>NUCLEOTIDE SEQUENCE</scope>
    <source>
        <strain evidence="1">RIT_BL5</strain>
    </source>
</reference>
<proteinExistence type="predicted"/>
<name>A0ACC6PI28_9BACL</name>
<dbReference type="Proteomes" id="UP001380953">
    <property type="component" value="Unassembled WGS sequence"/>
</dbReference>
<keyword evidence="2" id="KW-1185">Reference proteome</keyword>